<protein>
    <submittedName>
        <fullName evidence="2">Uncharacterized protein</fullName>
    </submittedName>
</protein>
<proteinExistence type="predicted"/>
<feature type="compositionally biased region" description="Low complexity" evidence="1">
    <location>
        <begin position="258"/>
        <end position="267"/>
    </location>
</feature>
<dbReference type="OMA" id="DYFNMEE"/>
<evidence type="ECO:0000313" key="3">
    <source>
        <dbReference type="Proteomes" id="UP000629468"/>
    </source>
</evidence>
<dbReference type="AlphaFoldDB" id="A0A8H7C1C0"/>
<name>A0A8H7C1C0_AGABI</name>
<accession>A0A8H7C1C0</accession>
<organism evidence="2 3">
    <name type="scientific">Agaricus bisporus var. burnettii</name>
    <dbReference type="NCBI Taxonomy" id="192524"/>
    <lineage>
        <taxon>Eukaryota</taxon>
        <taxon>Fungi</taxon>
        <taxon>Dikarya</taxon>
        <taxon>Basidiomycota</taxon>
        <taxon>Agaricomycotina</taxon>
        <taxon>Agaricomycetes</taxon>
        <taxon>Agaricomycetidae</taxon>
        <taxon>Agaricales</taxon>
        <taxon>Agaricineae</taxon>
        <taxon>Agaricaceae</taxon>
        <taxon>Agaricus</taxon>
    </lineage>
</organism>
<feature type="region of interest" description="Disordered" evidence="1">
    <location>
        <begin position="256"/>
        <end position="286"/>
    </location>
</feature>
<sequence>MPKNLSNICIPSPLTLTETPQSFPPSVQGQTLLYQVYDDYFNMEENISITLTPPLRTAASRSQTLGISTGFNEFFFVLSASSPYDATFTPISPLKAGDIPEALSHLLPLPSNSLLDVINITGQSESLEHQPTADNSTSTQTVSVSLHTLVASKKTPKTIRPLPSRPISLHNTSAATMSPDFGAQQSNIPTSPFAEINPISSPPKVPALSAQTLTSKSQPQHATIYTRGFPTPHFALAKRRRSRQCGWTAVRGSPSWATWPVSPTPSSRRTRGRNSPFPAPIQYDFAPSSIPGSEGTPYCYF</sequence>
<gene>
    <name evidence="2" type="ORF">Agabi119p4_10328</name>
</gene>
<reference evidence="2 3" key="1">
    <citation type="journal article" name="Sci. Rep.">
        <title>Telomere-to-telomere assembled and centromere annotated genomes of the two main subspecies of the button mushroom Agaricus bisporus reveal especially polymorphic chromosome ends.</title>
        <authorList>
            <person name="Sonnenberg A.S.M."/>
            <person name="Sedaghat-Telgerd N."/>
            <person name="Lavrijssen B."/>
            <person name="Ohm R.A."/>
            <person name="Hendrickx P.M."/>
            <person name="Scholtmeijer K."/>
            <person name="Baars J.J.P."/>
            <person name="van Peer A."/>
        </authorList>
    </citation>
    <scope>NUCLEOTIDE SEQUENCE [LARGE SCALE GENOMIC DNA]</scope>
    <source>
        <strain evidence="2 3">H119_p4</strain>
    </source>
</reference>
<dbReference type="EMBL" id="JABXXO010000014">
    <property type="protein sequence ID" value="KAF7760919.1"/>
    <property type="molecule type" value="Genomic_DNA"/>
</dbReference>
<dbReference type="Proteomes" id="UP000629468">
    <property type="component" value="Unassembled WGS sequence"/>
</dbReference>
<evidence type="ECO:0000256" key="1">
    <source>
        <dbReference type="SAM" id="MobiDB-lite"/>
    </source>
</evidence>
<evidence type="ECO:0000313" key="2">
    <source>
        <dbReference type="EMBL" id="KAF7760919.1"/>
    </source>
</evidence>
<comment type="caution">
    <text evidence="2">The sequence shown here is derived from an EMBL/GenBank/DDBJ whole genome shotgun (WGS) entry which is preliminary data.</text>
</comment>